<gene>
    <name evidence="1" type="ORF">F3059_13490</name>
</gene>
<evidence type="ECO:0000313" key="2">
    <source>
        <dbReference type="Proteomes" id="UP000435357"/>
    </source>
</evidence>
<organism evidence="1 2">
    <name type="scientific">Salibacter halophilus</name>
    <dbReference type="NCBI Taxonomy" id="1803916"/>
    <lineage>
        <taxon>Bacteria</taxon>
        <taxon>Pseudomonadati</taxon>
        <taxon>Bacteroidota</taxon>
        <taxon>Flavobacteriia</taxon>
        <taxon>Flavobacteriales</taxon>
        <taxon>Salibacteraceae</taxon>
        <taxon>Salibacter</taxon>
    </lineage>
</organism>
<accession>A0A6N6M4M6</accession>
<sequence length="294" mass="33276">MKRFIQLLVTVLTISLISCEAIDQPEELPSYIKIDSVKVDYKNPSVFGVGQPNIPDVWLNVDGSEQGIYNLPNTIAIKEDGKVDISVRAGIKVNGIAATRNDYPFYTRFDTTINIDDLDTVSFIPTVSYNPNTEVLWKENFEQSAVTLKRMPTSDVELERVQVDSIPYKENYVAYTKIDTGARMHFALTSNNFATNTFVSAPVFIEMDYKATSTFNVNLRYQDTDGVIDEIPLIYMNPSTENGEAKWNKIYIDISDRVLATRNAQRYGISISAAHNTSNPPAEFYFDNFKLLRL</sequence>
<name>A0A6N6M4M6_9FLAO</name>
<comment type="caution">
    <text evidence="1">The sequence shown here is derived from an EMBL/GenBank/DDBJ whole genome shotgun (WGS) entry which is preliminary data.</text>
</comment>
<dbReference type="AlphaFoldDB" id="A0A6N6M4M6"/>
<dbReference type="RefSeq" id="WP_151170174.1">
    <property type="nucleotide sequence ID" value="NZ_WACR01000014.1"/>
</dbReference>
<dbReference type="EMBL" id="WACR01000014">
    <property type="protein sequence ID" value="KAB1061831.1"/>
    <property type="molecule type" value="Genomic_DNA"/>
</dbReference>
<evidence type="ECO:0000313" key="1">
    <source>
        <dbReference type="EMBL" id="KAB1061831.1"/>
    </source>
</evidence>
<dbReference type="OrthoDB" id="1491784at2"/>
<reference evidence="1 2" key="1">
    <citation type="submission" date="2019-09" db="EMBL/GenBank/DDBJ databases">
        <title>Genomes of Cryomorphaceae.</title>
        <authorList>
            <person name="Bowman J.P."/>
        </authorList>
    </citation>
    <scope>NUCLEOTIDE SEQUENCE [LARGE SCALE GENOMIC DNA]</scope>
    <source>
        <strain evidence="1 2">KCTC 52047</strain>
    </source>
</reference>
<keyword evidence="2" id="KW-1185">Reference proteome</keyword>
<dbReference type="Proteomes" id="UP000435357">
    <property type="component" value="Unassembled WGS sequence"/>
</dbReference>
<proteinExistence type="predicted"/>
<protein>
    <submittedName>
        <fullName evidence="1">Uncharacterized protein</fullName>
    </submittedName>
</protein>
<dbReference type="PROSITE" id="PS51257">
    <property type="entry name" value="PROKAR_LIPOPROTEIN"/>
    <property type="match status" value="1"/>
</dbReference>